<reference evidence="2 3" key="1">
    <citation type="submission" date="2019-04" db="EMBL/GenBank/DDBJ databases">
        <title>Draft genome sequences of Streptomyces avermitilis ATCC 31267.</title>
        <authorList>
            <person name="Komaki H."/>
            <person name="Tamura T."/>
            <person name="Hosoyama A."/>
        </authorList>
    </citation>
    <scope>NUCLEOTIDE SEQUENCE [LARGE SCALE GENOMIC DNA]</scope>
    <source>
        <strain evidence="2 3">ATCC 31267</strain>
    </source>
</reference>
<name>A0A4D4LL14_STRAX</name>
<gene>
    <name evidence="1" type="ORF">SAV14893_014450</name>
    <name evidence="2" type="ORF">SAV31267_073280</name>
</gene>
<dbReference type="EMBL" id="BJHX01000001">
    <property type="protein sequence ID" value="GDY62052.1"/>
    <property type="molecule type" value="Genomic_DNA"/>
</dbReference>
<proteinExistence type="predicted"/>
<evidence type="ECO:0000313" key="4">
    <source>
        <dbReference type="Proteomes" id="UP000302139"/>
    </source>
</evidence>
<comment type="caution">
    <text evidence="1">The sequence shown here is derived from an EMBL/GenBank/DDBJ whole genome shotgun (WGS) entry which is preliminary data.</text>
</comment>
<reference evidence="1 4" key="2">
    <citation type="submission" date="2019-04" db="EMBL/GenBank/DDBJ databases">
        <title>Draft genome sequences of Streptomyces avermitilis NBRC 14893.</title>
        <authorList>
            <person name="Komaki H."/>
            <person name="Tamura T."/>
            <person name="Hosoyama A."/>
        </authorList>
    </citation>
    <scope>NUCLEOTIDE SEQUENCE [LARGE SCALE GENOMIC DNA]</scope>
    <source>
        <strain evidence="1 4">NBRC 14893</strain>
    </source>
</reference>
<accession>A0A4D4LL14</accession>
<dbReference type="Proteomes" id="UP000302139">
    <property type="component" value="Unassembled WGS sequence"/>
</dbReference>
<evidence type="ECO:0000313" key="2">
    <source>
        <dbReference type="EMBL" id="GDY77843.1"/>
    </source>
</evidence>
<dbReference type="EMBL" id="BJHY01000001">
    <property type="protein sequence ID" value="GDY77843.1"/>
    <property type="molecule type" value="Genomic_DNA"/>
</dbReference>
<sequence>MLVYVQAHPGEDAEALAECEWHARPLSSRTEYPENARAWQRAADLSEPIRRFVDPTGPARTG</sequence>
<dbReference type="Proteomes" id="UP000299211">
    <property type="component" value="Unassembled WGS sequence"/>
</dbReference>
<organism evidence="1 4">
    <name type="scientific">Streptomyces avermitilis</name>
    <dbReference type="NCBI Taxonomy" id="33903"/>
    <lineage>
        <taxon>Bacteria</taxon>
        <taxon>Bacillati</taxon>
        <taxon>Actinomycetota</taxon>
        <taxon>Actinomycetes</taxon>
        <taxon>Kitasatosporales</taxon>
        <taxon>Streptomycetaceae</taxon>
        <taxon>Streptomyces</taxon>
    </lineage>
</organism>
<evidence type="ECO:0000313" key="3">
    <source>
        <dbReference type="Proteomes" id="UP000299211"/>
    </source>
</evidence>
<dbReference type="AlphaFoldDB" id="A0A4D4LL14"/>
<protein>
    <submittedName>
        <fullName evidence="1">Uncharacterized protein</fullName>
    </submittedName>
</protein>
<evidence type="ECO:0000313" key="1">
    <source>
        <dbReference type="EMBL" id="GDY62052.1"/>
    </source>
</evidence>